<name>A0ABP0WHT7_9BRYO</name>
<evidence type="ECO:0000313" key="2">
    <source>
        <dbReference type="EMBL" id="CAK9266364.1"/>
    </source>
</evidence>
<dbReference type="Proteomes" id="UP001497444">
    <property type="component" value="Chromosome 18"/>
</dbReference>
<reference evidence="2" key="1">
    <citation type="submission" date="2024-02" db="EMBL/GenBank/DDBJ databases">
        <authorList>
            <consortium name="ELIXIR-Norway"/>
            <consortium name="Elixir Norway"/>
        </authorList>
    </citation>
    <scope>NUCLEOTIDE SEQUENCE</scope>
</reference>
<gene>
    <name evidence="2" type="ORF">CSSPJE1EN1_LOCUS11842</name>
</gene>
<proteinExistence type="predicted"/>
<dbReference type="EMBL" id="OZ020113">
    <property type="protein sequence ID" value="CAK9266364.1"/>
    <property type="molecule type" value="Genomic_DNA"/>
</dbReference>
<protein>
    <submittedName>
        <fullName evidence="2">Uncharacterized protein</fullName>
    </submittedName>
</protein>
<keyword evidence="1" id="KW-0812">Transmembrane</keyword>
<accession>A0ABP0WHT7</accession>
<sequence>MMAKSVHECNNNNVQLRLRLKTRIAHDVSINVSLIIFVESFVAIGRNPVRFLKYRSPVTVSLCVEEVPGRFPESLPVGIAMAKLITSSILQRRRRLYNQDLTTYLAAFWLFC</sequence>
<evidence type="ECO:0000256" key="1">
    <source>
        <dbReference type="SAM" id="Phobius"/>
    </source>
</evidence>
<keyword evidence="1" id="KW-1133">Transmembrane helix</keyword>
<keyword evidence="1" id="KW-0472">Membrane</keyword>
<evidence type="ECO:0000313" key="3">
    <source>
        <dbReference type="Proteomes" id="UP001497444"/>
    </source>
</evidence>
<feature type="transmembrane region" description="Helical" evidence="1">
    <location>
        <begin position="28"/>
        <end position="45"/>
    </location>
</feature>
<organism evidence="2 3">
    <name type="scientific">Sphagnum jensenii</name>
    <dbReference type="NCBI Taxonomy" id="128206"/>
    <lineage>
        <taxon>Eukaryota</taxon>
        <taxon>Viridiplantae</taxon>
        <taxon>Streptophyta</taxon>
        <taxon>Embryophyta</taxon>
        <taxon>Bryophyta</taxon>
        <taxon>Sphagnophytina</taxon>
        <taxon>Sphagnopsida</taxon>
        <taxon>Sphagnales</taxon>
        <taxon>Sphagnaceae</taxon>
        <taxon>Sphagnum</taxon>
    </lineage>
</organism>
<keyword evidence="3" id="KW-1185">Reference proteome</keyword>